<protein>
    <recommendedName>
        <fullName evidence="4">Carboxylic ester hydrolase</fullName>
        <ecNumber evidence="4">3.1.1.-</ecNumber>
    </recommendedName>
</protein>
<accession>A0A7I4XYC3</accession>
<keyword evidence="6" id="KW-0472">Membrane</keyword>
<feature type="transmembrane region" description="Helical" evidence="6">
    <location>
        <begin position="537"/>
        <end position="558"/>
    </location>
</feature>
<feature type="domain" description="Carboxylesterase type B" evidence="7">
    <location>
        <begin position="21"/>
        <end position="482"/>
    </location>
</feature>
<feature type="signal peptide" evidence="4">
    <location>
        <begin position="1"/>
        <end position="18"/>
    </location>
</feature>
<dbReference type="AlphaFoldDB" id="A0A7I4XYC3"/>
<keyword evidence="8" id="KW-1185">Reference proteome</keyword>
<evidence type="ECO:0000256" key="1">
    <source>
        <dbReference type="ARBA" id="ARBA00005964"/>
    </source>
</evidence>
<dbReference type="PANTHER" id="PTHR45580">
    <property type="entry name" value="PROTEIN CBG05369"/>
    <property type="match status" value="1"/>
</dbReference>
<dbReference type="SUPFAM" id="SSF53474">
    <property type="entry name" value="alpha/beta-Hydrolases"/>
    <property type="match status" value="1"/>
</dbReference>
<keyword evidence="3 4" id="KW-0378">Hydrolase</keyword>
<dbReference type="Proteomes" id="UP000025227">
    <property type="component" value="Unplaced"/>
</dbReference>
<dbReference type="InterPro" id="IPR019826">
    <property type="entry name" value="Carboxylesterase_B_AS"/>
</dbReference>
<proteinExistence type="inferred from homology"/>
<dbReference type="Gene3D" id="3.40.50.1820">
    <property type="entry name" value="alpha/beta hydrolase"/>
    <property type="match status" value="1"/>
</dbReference>
<dbReference type="GO" id="GO:0052689">
    <property type="term" value="F:carboxylic ester hydrolase activity"/>
    <property type="evidence" value="ECO:0007669"/>
    <property type="project" value="UniProtKB-KW"/>
</dbReference>
<dbReference type="Pfam" id="PF00135">
    <property type="entry name" value="COesterase"/>
    <property type="match status" value="1"/>
</dbReference>
<keyword evidence="6" id="KW-1133">Transmembrane helix</keyword>
<sequence>MWLPLATLLLTVLASTAAREVVVKTSRGSLVGYQSVSSSGKLVNIFKQIPYAEPPVDELRFQRPHEVRKWSGIRDATEYGPACMSNSSTTTSPQKWVDEDCLHLNIFAGADCLKNSCPVAFYIHGGGFNYDSAVMFKDEALVDNFGGNDVILVIPGVRLGFFGLLTFASDDVVPRNLAAYDLLAALQFVRKEIQHFGGDPGNVALMGHSGGAVAVAQLAFSKQIDPDVKLFQKGVIMSMAFGFSDESHMQNLTTELAYRAECIPSRTSVPSSNAFTKGVVHCLRQLDSFEILRIQREMEDEDENLKPEGFIMAKPLFEANDLQDFLHDPPPRAIMTGTTVHEFDNSLKVDVRPIMSLLGMNNTDEIVAKYRQDYNGRKLPSNHTTETQTIFVSTYVVGHSMRAAGGETYLYSYKNPRHAKHTDDLSYIMGVHMFEQDANEKVLAVIYPKLFTDFIKSGKPRKDWTPLHKNLDNYMHIDVNVDDGTLPHMALGYEKEVIGYWETMKTFDESLTKLKESVAETRDMDSPFRSYDRTPTIMLISIPIVVVVCAVLVIGYVVRQRQRRRSHPGKPDETTPLVSGNFEAGMPQPSNEWNDT</sequence>
<feature type="region of interest" description="Disordered" evidence="5">
    <location>
        <begin position="562"/>
        <end position="596"/>
    </location>
</feature>
<evidence type="ECO:0000259" key="7">
    <source>
        <dbReference type="Pfam" id="PF00135"/>
    </source>
</evidence>
<reference evidence="9" key="1">
    <citation type="submission" date="2020-12" db="UniProtKB">
        <authorList>
            <consortium name="WormBaseParasite"/>
        </authorList>
    </citation>
    <scope>IDENTIFICATION</scope>
    <source>
        <strain evidence="9">MHco3</strain>
    </source>
</reference>
<evidence type="ECO:0000256" key="3">
    <source>
        <dbReference type="ARBA" id="ARBA00022801"/>
    </source>
</evidence>
<organism evidence="8 9">
    <name type="scientific">Haemonchus contortus</name>
    <name type="common">Barber pole worm</name>
    <dbReference type="NCBI Taxonomy" id="6289"/>
    <lineage>
        <taxon>Eukaryota</taxon>
        <taxon>Metazoa</taxon>
        <taxon>Ecdysozoa</taxon>
        <taxon>Nematoda</taxon>
        <taxon>Chromadorea</taxon>
        <taxon>Rhabditida</taxon>
        <taxon>Rhabditina</taxon>
        <taxon>Rhabditomorpha</taxon>
        <taxon>Strongyloidea</taxon>
        <taxon>Trichostrongylidae</taxon>
        <taxon>Haemonchus</taxon>
    </lineage>
</organism>
<dbReference type="InterPro" id="IPR002018">
    <property type="entry name" value="CarbesteraseB"/>
</dbReference>
<dbReference type="EC" id="3.1.1.-" evidence="4"/>
<dbReference type="OrthoDB" id="19653at2759"/>
<feature type="chain" id="PRO_5029940695" description="Carboxylic ester hydrolase" evidence="4">
    <location>
        <begin position="19"/>
        <end position="596"/>
    </location>
</feature>
<evidence type="ECO:0000256" key="2">
    <source>
        <dbReference type="ARBA" id="ARBA00022487"/>
    </source>
</evidence>
<keyword evidence="6" id="KW-0812">Transmembrane</keyword>
<comment type="similarity">
    <text evidence="1 4">Belongs to the type-B carboxylesterase/lipase family.</text>
</comment>
<evidence type="ECO:0000313" key="8">
    <source>
        <dbReference type="Proteomes" id="UP000025227"/>
    </source>
</evidence>
<dbReference type="PANTHER" id="PTHR45580:SF6">
    <property type="entry name" value="CARBOXYLESTERASE TYPE B DOMAIN-CONTAINING PROTEIN"/>
    <property type="match status" value="1"/>
</dbReference>
<keyword evidence="4" id="KW-0732">Signal</keyword>
<evidence type="ECO:0000256" key="5">
    <source>
        <dbReference type="SAM" id="MobiDB-lite"/>
    </source>
</evidence>
<dbReference type="InterPro" id="IPR029058">
    <property type="entry name" value="AB_hydrolase_fold"/>
</dbReference>
<evidence type="ECO:0000313" key="9">
    <source>
        <dbReference type="WBParaSite" id="HCON_00024250-00001"/>
    </source>
</evidence>
<dbReference type="PROSITE" id="PS00122">
    <property type="entry name" value="CARBOXYLESTERASE_B_1"/>
    <property type="match status" value="1"/>
</dbReference>
<name>A0A7I4XYC3_HAECO</name>
<keyword evidence="2" id="KW-0719">Serine esterase</keyword>
<evidence type="ECO:0000256" key="4">
    <source>
        <dbReference type="RuleBase" id="RU361235"/>
    </source>
</evidence>
<dbReference type="WBParaSite" id="HCON_00024250-00001">
    <property type="protein sequence ID" value="HCON_00024250-00001"/>
    <property type="gene ID" value="HCON_00024250"/>
</dbReference>
<dbReference type="OMA" id="TFVNQDV"/>
<evidence type="ECO:0000256" key="6">
    <source>
        <dbReference type="SAM" id="Phobius"/>
    </source>
</evidence>